<dbReference type="InterPro" id="IPR029033">
    <property type="entry name" value="His_PPase_superfam"/>
</dbReference>
<feature type="compositionally biased region" description="Low complexity" evidence="1">
    <location>
        <begin position="49"/>
        <end position="61"/>
    </location>
</feature>
<feature type="compositionally biased region" description="Polar residues" evidence="1">
    <location>
        <begin position="1"/>
        <end position="12"/>
    </location>
</feature>
<dbReference type="Gene3D" id="3.40.50.1240">
    <property type="entry name" value="Phosphoglycerate mutase-like"/>
    <property type="match status" value="1"/>
</dbReference>
<dbReference type="EMBL" id="HBJA01051718">
    <property type="protein sequence ID" value="CAE0807206.1"/>
    <property type="molecule type" value="Transcribed_RNA"/>
</dbReference>
<gene>
    <name evidence="2" type="ORF">EGYM00163_LOCUS18334</name>
</gene>
<dbReference type="InterPro" id="IPR051710">
    <property type="entry name" value="Phosphatase_SH3-domain"/>
</dbReference>
<evidence type="ECO:0000256" key="1">
    <source>
        <dbReference type="SAM" id="MobiDB-lite"/>
    </source>
</evidence>
<feature type="region of interest" description="Disordered" evidence="1">
    <location>
        <begin position="1"/>
        <end position="63"/>
    </location>
</feature>
<dbReference type="Pfam" id="PF00300">
    <property type="entry name" value="His_Phos_1"/>
    <property type="match status" value="1"/>
</dbReference>
<dbReference type="PANTHER" id="PTHR16469:SF27">
    <property type="entry name" value="UBIQUITIN-ASSOCIATED AND SH3 DOMAIN-CONTAINING BA-RELATED"/>
    <property type="match status" value="1"/>
</dbReference>
<dbReference type="AlphaFoldDB" id="A0A7S4FPB8"/>
<accession>A0A7S4FPB8</accession>
<dbReference type="PANTHER" id="PTHR16469">
    <property type="entry name" value="UBIQUITIN-ASSOCIATED AND SH3 DOMAIN-CONTAINING BA-RELATED"/>
    <property type="match status" value="1"/>
</dbReference>
<dbReference type="SMART" id="SM00855">
    <property type="entry name" value="PGAM"/>
    <property type="match status" value="1"/>
</dbReference>
<name>A0A7S4FPB8_9EUGL</name>
<dbReference type="InterPro" id="IPR013078">
    <property type="entry name" value="His_Pase_superF_clade-1"/>
</dbReference>
<dbReference type="SUPFAM" id="SSF53254">
    <property type="entry name" value="Phosphoglycerate mutase-like"/>
    <property type="match status" value="1"/>
</dbReference>
<reference evidence="2" key="1">
    <citation type="submission" date="2021-01" db="EMBL/GenBank/DDBJ databases">
        <authorList>
            <person name="Corre E."/>
            <person name="Pelletier E."/>
            <person name="Niang G."/>
            <person name="Scheremetjew M."/>
            <person name="Finn R."/>
            <person name="Kale V."/>
            <person name="Holt S."/>
            <person name="Cochrane G."/>
            <person name="Meng A."/>
            <person name="Brown T."/>
            <person name="Cohen L."/>
        </authorList>
    </citation>
    <scope>NUCLEOTIDE SEQUENCE</scope>
    <source>
        <strain evidence="2">CCMP1594</strain>
    </source>
</reference>
<evidence type="ECO:0000313" key="2">
    <source>
        <dbReference type="EMBL" id="CAE0807206.1"/>
    </source>
</evidence>
<dbReference type="CDD" id="cd07067">
    <property type="entry name" value="HP_PGM_like"/>
    <property type="match status" value="1"/>
</dbReference>
<organism evidence="2">
    <name type="scientific">Eutreptiella gymnastica</name>
    <dbReference type="NCBI Taxonomy" id="73025"/>
    <lineage>
        <taxon>Eukaryota</taxon>
        <taxon>Discoba</taxon>
        <taxon>Euglenozoa</taxon>
        <taxon>Euglenida</taxon>
        <taxon>Spirocuta</taxon>
        <taxon>Euglenophyceae</taxon>
        <taxon>Eutreptiales</taxon>
        <taxon>Eutreptiaceae</taxon>
        <taxon>Eutreptiella</taxon>
    </lineage>
</organism>
<sequence>MQVTAPPETNGSPAAEPNLKRPPSQDAKASYTANGTSKRPKNDDHAEAPADPEAPGPHAGPSCSGTLFIARHCERLDRRLEAEGKTWLGNAARPHDSPLSEVGKSQARQLAAALKDRGVTRIISSPLIRCMQTSEIVAEELGLEVGSVYAEEGLCEEAPSLRDPKPPYFLRPHDLRGLCSRVNLEYKSVRPVEHRYDEGAVIRDLKRKPKQYRPGADREFHSVRELHDTIPKVDTSQEEGVVDRLSEITAHRCGVAIDRVLADSRHSGHRLLLVGHGASTKWVVAHLLRQGTKSFPHGSVGSMMELTRVDGAPGASWKAETDGFVSGHLSVKGKEGCGDSGAP</sequence>
<protein>
    <submittedName>
        <fullName evidence="2">Uncharacterized protein</fullName>
    </submittedName>
</protein>
<proteinExistence type="predicted"/>